<reference evidence="1 2" key="1">
    <citation type="submission" date="2019-10" db="EMBL/GenBank/DDBJ databases">
        <title>Taxonomy of Antarctic Massilia spp.: description of Massilia rubra sp. nov., Massilia aquatica sp. nov., Massilia mucilaginosa sp. nov., Massilia frigida sp. nov. isolated from streams, lakes and regoliths.</title>
        <authorList>
            <person name="Holochova P."/>
            <person name="Sedlacek I."/>
            <person name="Kralova S."/>
            <person name="Maslanova I."/>
            <person name="Busse H.-J."/>
            <person name="Stankova E."/>
            <person name="Vrbovska V."/>
            <person name="Kovarovic V."/>
            <person name="Bartak M."/>
            <person name="Svec P."/>
            <person name="Pantucek R."/>
        </authorList>
    </citation>
    <scope>NUCLEOTIDE SEQUENCE [LARGE SCALE GENOMIC DNA]</scope>
    <source>
        <strain evidence="1 2">CCM 8733</strain>
    </source>
</reference>
<dbReference type="Proteomes" id="UP000609726">
    <property type="component" value="Unassembled WGS sequence"/>
</dbReference>
<dbReference type="EMBL" id="WHJH01000018">
    <property type="protein sequence ID" value="NHZ90559.1"/>
    <property type="molecule type" value="Genomic_DNA"/>
</dbReference>
<dbReference type="NCBIfam" id="TIGR03830">
    <property type="entry name" value="CxxCG_CxxCG_HTH"/>
    <property type="match status" value="1"/>
</dbReference>
<comment type="caution">
    <text evidence="1">The sequence shown here is derived from an EMBL/GenBank/DDBJ whole genome shotgun (WGS) entry which is preliminary data.</text>
</comment>
<dbReference type="InterPro" id="IPR032758">
    <property type="entry name" value="MqsA/HigA-2"/>
</dbReference>
<sequence length="174" mass="19462">MTAMATKMTCRVCKNGTLHEVVSRRDFFPNKKQVSVELLESRCDACGAISIVAAQHSENLRRLAARKAEYDGQLMGEESIALRKRYGLTQQQASKIFGKGLIAFSRYENEDSYPDTSTRLLIELAIARPDVLKTLAERAGVAIPLWKERCEDDQRMMGSRRSAAVSGRPTLAHE</sequence>
<organism evidence="1 2">
    <name type="scientific">Massilia mucilaginosa</name>
    <dbReference type="NCBI Taxonomy" id="2609282"/>
    <lineage>
        <taxon>Bacteria</taxon>
        <taxon>Pseudomonadati</taxon>
        <taxon>Pseudomonadota</taxon>
        <taxon>Betaproteobacteria</taxon>
        <taxon>Burkholderiales</taxon>
        <taxon>Oxalobacteraceae</taxon>
        <taxon>Telluria group</taxon>
        <taxon>Massilia</taxon>
    </lineage>
</organism>
<protein>
    <recommendedName>
        <fullName evidence="3">Type II toxin-antitoxin system MqsA family antitoxin</fullName>
    </recommendedName>
</protein>
<accession>A0ABX0NUZ1</accession>
<dbReference type="InterPro" id="IPR010982">
    <property type="entry name" value="Lambda_DNA-bd_dom_sf"/>
</dbReference>
<dbReference type="Gene3D" id="1.10.260.40">
    <property type="entry name" value="lambda repressor-like DNA-binding domains"/>
    <property type="match status" value="1"/>
</dbReference>
<name>A0ABX0NUZ1_9BURK</name>
<gene>
    <name evidence="1" type="ORF">F2P45_16265</name>
</gene>
<dbReference type="InterPro" id="IPR022452">
    <property type="entry name" value="MqsA"/>
</dbReference>
<evidence type="ECO:0000313" key="1">
    <source>
        <dbReference type="EMBL" id="NHZ90559.1"/>
    </source>
</evidence>
<keyword evidence="2" id="KW-1185">Reference proteome</keyword>
<dbReference type="SUPFAM" id="SSF47413">
    <property type="entry name" value="lambda repressor-like DNA-binding domains"/>
    <property type="match status" value="1"/>
</dbReference>
<proteinExistence type="predicted"/>
<evidence type="ECO:0000313" key="2">
    <source>
        <dbReference type="Proteomes" id="UP000609726"/>
    </source>
</evidence>
<evidence type="ECO:0008006" key="3">
    <source>
        <dbReference type="Google" id="ProtNLM"/>
    </source>
</evidence>
<dbReference type="Pfam" id="PF15731">
    <property type="entry name" value="MqsA_antitoxin"/>
    <property type="match status" value="1"/>
</dbReference>